<reference evidence="1 2" key="3">
    <citation type="journal article" date="2010" name="BMC Genomics">
        <title>Transcriptome sequencing and comparative analysis of cucumber flowers with different sex types.</title>
        <authorList>
            <person name="Guo S."/>
            <person name="Zheng Y."/>
            <person name="Joung J.G."/>
            <person name="Liu S."/>
            <person name="Zhang Z."/>
            <person name="Crasta O.R."/>
            <person name="Sobral B.W."/>
            <person name="Xu Y."/>
            <person name="Huang S."/>
            <person name="Fei Z."/>
        </authorList>
    </citation>
    <scope>NUCLEOTIDE SEQUENCE [LARGE SCALE GENOMIC DNA]</scope>
    <source>
        <strain evidence="2">cv. 9930</strain>
    </source>
</reference>
<protein>
    <submittedName>
        <fullName evidence="1">Uncharacterized protein</fullName>
    </submittedName>
</protein>
<dbReference type="eggNOG" id="ENOG502QRK7">
    <property type="taxonomic scope" value="Eukaryota"/>
</dbReference>
<reference evidence="1 2" key="4">
    <citation type="journal article" date="2011" name="BMC Genomics">
        <title>RNA-Seq improves annotation of protein-coding genes in the cucumber genome.</title>
        <authorList>
            <person name="Li Z."/>
            <person name="Zhang Z."/>
            <person name="Yan P."/>
            <person name="Huang S."/>
            <person name="Fei Z."/>
            <person name="Lin K."/>
        </authorList>
    </citation>
    <scope>NUCLEOTIDE SEQUENCE [LARGE SCALE GENOMIC DNA]</scope>
    <source>
        <strain evidence="2">cv. 9930</strain>
    </source>
</reference>
<organism evidence="1 2">
    <name type="scientific">Cucumis sativus</name>
    <name type="common">Cucumber</name>
    <dbReference type="NCBI Taxonomy" id="3659"/>
    <lineage>
        <taxon>Eukaryota</taxon>
        <taxon>Viridiplantae</taxon>
        <taxon>Streptophyta</taxon>
        <taxon>Embryophyta</taxon>
        <taxon>Tracheophyta</taxon>
        <taxon>Spermatophyta</taxon>
        <taxon>Magnoliopsida</taxon>
        <taxon>eudicotyledons</taxon>
        <taxon>Gunneridae</taxon>
        <taxon>Pentapetalae</taxon>
        <taxon>rosids</taxon>
        <taxon>fabids</taxon>
        <taxon>Cucurbitales</taxon>
        <taxon>Cucurbitaceae</taxon>
        <taxon>Benincaseae</taxon>
        <taxon>Cucumis</taxon>
    </lineage>
</organism>
<dbReference type="Proteomes" id="UP000029981">
    <property type="component" value="Chromosome 4"/>
</dbReference>
<proteinExistence type="predicted"/>
<dbReference type="AlphaFoldDB" id="A0A0A0KVH8"/>
<reference evidence="1 2" key="1">
    <citation type="journal article" date="2009" name="Nat. Genet.">
        <title>The genome of the cucumber, Cucumis sativus L.</title>
        <authorList>
            <person name="Huang S."/>
            <person name="Li R."/>
            <person name="Zhang Z."/>
            <person name="Li L."/>
            <person name="Gu X."/>
            <person name="Fan W."/>
            <person name="Lucas W.J."/>
            <person name="Wang X."/>
            <person name="Xie B."/>
            <person name="Ni P."/>
            <person name="Ren Y."/>
            <person name="Zhu H."/>
            <person name="Li J."/>
            <person name="Lin K."/>
            <person name="Jin W."/>
            <person name="Fei Z."/>
            <person name="Li G."/>
            <person name="Staub J."/>
            <person name="Kilian A."/>
            <person name="van der Vossen E.A."/>
            <person name="Wu Y."/>
            <person name="Guo J."/>
            <person name="He J."/>
            <person name="Jia Z."/>
            <person name="Ren Y."/>
            <person name="Tian G."/>
            <person name="Lu Y."/>
            <person name="Ruan J."/>
            <person name="Qian W."/>
            <person name="Wang M."/>
            <person name="Huang Q."/>
            <person name="Li B."/>
            <person name="Xuan Z."/>
            <person name="Cao J."/>
            <person name="Asan"/>
            <person name="Wu Z."/>
            <person name="Zhang J."/>
            <person name="Cai Q."/>
            <person name="Bai Y."/>
            <person name="Zhao B."/>
            <person name="Han Y."/>
            <person name="Li Y."/>
            <person name="Li X."/>
            <person name="Wang S."/>
            <person name="Shi Q."/>
            <person name="Liu S."/>
            <person name="Cho W.K."/>
            <person name="Kim J.Y."/>
            <person name="Xu Y."/>
            <person name="Heller-Uszynska K."/>
            <person name="Miao H."/>
            <person name="Cheng Z."/>
            <person name="Zhang S."/>
            <person name="Wu J."/>
            <person name="Yang Y."/>
            <person name="Kang H."/>
            <person name="Li M."/>
            <person name="Liang H."/>
            <person name="Ren X."/>
            <person name="Shi Z."/>
            <person name="Wen M."/>
            <person name="Jian M."/>
            <person name="Yang H."/>
            <person name="Zhang G."/>
            <person name="Yang Z."/>
            <person name="Chen R."/>
            <person name="Liu S."/>
            <person name="Li J."/>
            <person name="Ma L."/>
            <person name="Liu H."/>
            <person name="Zhou Y."/>
            <person name="Zhao J."/>
            <person name="Fang X."/>
            <person name="Li G."/>
            <person name="Fang L."/>
            <person name="Li Y."/>
            <person name="Liu D."/>
            <person name="Zheng H."/>
            <person name="Zhang Y."/>
            <person name="Qin N."/>
            <person name="Li Z."/>
            <person name="Yang G."/>
            <person name="Yang S."/>
            <person name="Bolund L."/>
            <person name="Kristiansen K."/>
            <person name="Zheng H."/>
            <person name="Li S."/>
            <person name="Zhang X."/>
            <person name="Yang H."/>
            <person name="Wang J."/>
            <person name="Sun R."/>
            <person name="Zhang B."/>
            <person name="Jiang S."/>
            <person name="Wang J."/>
            <person name="Du Y."/>
            <person name="Li S."/>
        </authorList>
    </citation>
    <scope>NUCLEOTIDE SEQUENCE [LARGE SCALE GENOMIC DNA]</scope>
    <source>
        <strain evidence="2">cv. 9930</strain>
    </source>
</reference>
<name>A0A0A0KVH8_CUCSA</name>
<accession>A0A0A0KVH8</accession>
<keyword evidence="2" id="KW-1185">Reference proteome</keyword>
<evidence type="ECO:0000313" key="2">
    <source>
        <dbReference type="Proteomes" id="UP000029981"/>
    </source>
</evidence>
<dbReference type="EMBL" id="CM002925">
    <property type="protein sequence ID" value="KGN53543.1"/>
    <property type="molecule type" value="Genomic_DNA"/>
</dbReference>
<evidence type="ECO:0000313" key="1">
    <source>
        <dbReference type="EMBL" id="KGN53543.1"/>
    </source>
</evidence>
<sequence length="157" mass="17951">MIWVYEWLKGVGEKLEVIKKKGEESENVRIVVKRLEGFRVQDLGLVYGVYNTLSIIKSTVMGDLRGKEMRVKGREKEGRSANQIFLSHSLYLYSAFCLLYSPSPIPRAGFFSVELSSLENVYGSSTDCTMLKQDCEDFNLPRISRIDTKKYLMASVM</sequence>
<gene>
    <name evidence="1" type="ORF">Csa_4G075240</name>
</gene>
<reference evidence="1 2" key="2">
    <citation type="journal article" date="2009" name="PLoS ONE">
        <title>An integrated genetic and cytogenetic map of the cucumber genome.</title>
        <authorList>
            <person name="Ren Y."/>
            <person name="Zhang Z."/>
            <person name="Liu J."/>
            <person name="Staub J.E."/>
            <person name="Han Y."/>
            <person name="Cheng Z."/>
            <person name="Li X."/>
            <person name="Lu J."/>
            <person name="Miao H."/>
            <person name="Kang H."/>
            <person name="Xie B."/>
            <person name="Gu X."/>
            <person name="Wang X."/>
            <person name="Du Y."/>
            <person name="Jin W."/>
            <person name="Huang S."/>
        </authorList>
    </citation>
    <scope>NUCLEOTIDE SEQUENCE [LARGE SCALE GENOMIC DNA]</scope>
    <source>
        <strain evidence="2">cv. 9930</strain>
    </source>
</reference>
<dbReference type="Gramene" id="KGN53543">
    <property type="protein sequence ID" value="KGN53543"/>
    <property type="gene ID" value="Csa_4G075240"/>
</dbReference>